<dbReference type="SUPFAM" id="SSF46626">
    <property type="entry name" value="Cytochrome c"/>
    <property type="match status" value="2"/>
</dbReference>
<protein>
    <recommendedName>
        <fullName evidence="5">Cytochrome c domain-containing protein</fullName>
    </recommendedName>
</protein>
<dbReference type="OrthoDB" id="9809720at2"/>
<evidence type="ECO:0000256" key="2">
    <source>
        <dbReference type="ARBA" id="ARBA00022723"/>
    </source>
</evidence>
<name>Q21WL9_ALBFT</name>
<keyword evidence="1 4" id="KW-0349">Heme</keyword>
<evidence type="ECO:0000256" key="1">
    <source>
        <dbReference type="ARBA" id="ARBA00022617"/>
    </source>
</evidence>
<evidence type="ECO:0000256" key="4">
    <source>
        <dbReference type="PROSITE-ProRule" id="PRU00433"/>
    </source>
</evidence>
<proteinExistence type="predicted"/>
<keyword evidence="2 4" id="KW-0479">Metal-binding</keyword>
<evidence type="ECO:0000256" key="3">
    <source>
        <dbReference type="ARBA" id="ARBA00023004"/>
    </source>
</evidence>
<sequence>MKRSLKWFLWIVALLVLLLAGAVLIGLQMSERKRMRVIAVQVAPVPYTTDAAALERGRYLFQTRGCAECHGTNGAGREFVNDGKGTRIVGANITPAGRVAKYTPEDWVRTVRHGVKPDGRPVMVMPSEDYNRFTDTDLAAVVAYVRSLPPMAGGGAIVDLPLPARVLYGFDMIPDAAQRINHALPPSTPVASGVTPEHGSYVANMCIGCHGEKLSGGRIAGGPPDWPAAANITPGEGSAMVRYKDVDAFVTMLRTGKRPDGSPIAVMPFGSFSKMNDVDKRALFAFLQTVPARAAGQH</sequence>
<dbReference type="GO" id="GO:0020037">
    <property type="term" value="F:heme binding"/>
    <property type="evidence" value="ECO:0007669"/>
    <property type="project" value="InterPro"/>
</dbReference>
<dbReference type="AlphaFoldDB" id="Q21WL9"/>
<keyword evidence="3 4" id="KW-0408">Iron</keyword>
<dbReference type="eggNOG" id="COG2010">
    <property type="taxonomic scope" value="Bacteria"/>
</dbReference>
<dbReference type="RefSeq" id="WP_011464402.1">
    <property type="nucleotide sequence ID" value="NC_007908.1"/>
</dbReference>
<dbReference type="PANTHER" id="PTHR35008">
    <property type="entry name" value="BLL4482 PROTEIN-RELATED"/>
    <property type="match status" value="1"/>
</dbReference>
<evidence type="ECO:0000313" key="7">
    <source>
        <dbReference type="Proteomes" id="UP000008332"/>
    </source>
</evidence>
<organism evidence="6 7">
    <name type="scientific">Albidiferax ferrireducens (strain ATCC BAA-621 / DSM 15236 / T118)</name>
    <name type="common">Rhodoferax ferrireducens</name>
    <dbReference type="NCBI Taxonomy" id="338969"/>
    <lineage>
        <taxon>Bacteria</taxon>
        <taxon>Pseudomonadati</taxon>
        <taxon>Pseudomonadota</taxon>
        <taxon>Betaproteobacteria</taxon>
        <taxon>Burkholderiales</taxon>
        <taxon>Comamonadaceae</taxon>
        <taxon>Rhodoferax</taxon>
    </lineage>
</organism>
<accession>Q21WL9</accession>
<dbReference type="STRING" id="338969.Rfer_2110"/>
<evidence type="ECO:0000259" key="5">
    <source>
        <dbReference type="PROSITE" id="PS51007"/>
    </source>
</evidence>
<dbReference type="PROSITE" id="PS51007">
    <property type="entry name" value="CYTC"/>
    <property type="match status" value="2"/>
</dbReference>
<dbReference type="HOGENOM" id="CLU_923651_0_0_4"/>
<dbReference type="Pfam" id="PF13442">
    <property type="entry name" value="Cytochrome_CBB3"/>
    <property type="match status" value="2"/>
</dbReference>
<dbReference type="EMBL" id="CP000267">
    <property type="protein sequence ID" value="ABD69834.1"/>
    <property type="molecule type" value="Genomic_DNA"/>
</dbReference>
<dbReference type="InterPro" id="IPR036909">
    <property type="entry name" value="Cyt_c-like_dom_sf"/>
</dbReference>
<reference evidence="7" key="1">
    <citation type="submission" date="2006-02" db="EMBL/GenBank/DDBJ databases">
        <title>Complete sequence of chromosome of Rhodoferax ferrireducens DSM 15236.</title>
        <authorList>
            <person name="Copeland A."/>
            <person name="Lucas S."/>
            <person name="Lapidus A."/>
            <person name="Barry K."/>
            <person name="Detter J.C."/>
            <person name="Glavina del Rio T."/>
            <person name="Hammon N."/>
            <person name="Israni S."/>
            <person name="Pitluck S."/>
            <person name="Brettin T."/>
            <person name="Bruce D."/>
            <person name="Han C."/>
            <person name="Tapia R."/>
            <person name="Gilna P."/>
            <person name="Kiss H."/>
            <person name="Schmutz J."/>
            <person name="Larimer F."/>
            <person name="Land M."/>
            <person name="Kyrpides N."/>
            <person name="Ivanova N."/>
            <person name="Richardson P."/>
        </authorList>
    </citation>
    <scope>NUCLEOTIDE SEQUENCE [LARGE SCALE GENOMIC DNA]</scope>
    <source>
        <strain evidence="7">ATCC BAA-621 / DSM 15236 / T118</strain>
    </source>
</reference>
<keyword evidence="7" id="KW-1185">Reference proteome</keyword>
<dbReference type="PANTHER" id="PTHR35008:SF4">
    <property type="entry name" value="BLL4482 PROTEIN"/>
    <property type="match status" value="1"/>
</dbReference>
<feature type="domain" description="Cytochrome c" evidence="5">
    <location>
        <begin position="194"/>
        <end position="291"/>
    </location>
</feature>
<dbReference type="InterPro" id="IPR009056">
    <property type="entry name" value="Cyt_c-like_dom"/>
</dbReference>
<evidence type="ECO:0000313" key="6">
    <source>
        <dbReference type="EMBL" id="ABD69834.1"/>
    </source>
</evidence>
<dbReference type="KEGG" id="rfr:Rfer_2110"/>
<gene>
    <name evidence="6" type="ordered locus">Rfer_2110</name>
</gene>
<dbReference type="InterPro" id="IPR051459">
    <property type="entry name" value="Cytochrome_c-type_DH"/>
</dbReference>
<dbReference type="GO" id="GO:0046872">
    <property type="term" value="F:metal ion binding"/>
    <property type="evidence" value="ECO:0007669"/>
    <property type="project" value="UniProtKB-KW"/>
</dbReference>
<dbReference type="Gene3D" id="1.10.760.10">
    <property type="entry name" value="Cytochrome c-like domain"/>
    <property type="match status" value="2"/>
</dbReference>
<dbReference type="Proteomes" id="UP000008332">
    <property type="component" value="Chromosome"/>
</dbReference>
<feature type="domain" description="Cytochrome c" evidence="5">
    <location>
        <begin position="52"/>
        <end position="149"/>
    </location>
</feature>
<dbReference type="GO" id="GO:0009055">
    <property type="term" value="F:electron transfer activity"/>
    <property type="evidence" value="ECO:0007669"/>
    <property type="project" value="InterPro"/>
</dbReference>